<dbReference type="PANTHER" id="PTHR11432">
    <property type="entry name" value="NADH DEHYDROGENASE SUBUNIT 1"/>
    <property type="match status" value="1"/>
</dbReference>
<dbReference type="EC" id="7.1.1.2" evidence="8"/>
<keyword evidence="7" id="KW-0520">NAD</keyword>
<feature type="transmembrane region" description="Helical" evidence="9">
    <location>
        <begin position="221"/>
        <end position="245"/>
    </location>
</feature>
<dbReference type="EMBL" id="MN864051">
    <property type="protein sequence ID" value="QIZ12538.1"/>
    <property type="molecule type" value="Genomic_DNA"/>
</dbReference>
<evidence type="ECO:0000256" key="1">
    <source>
        <dbReference type="ARBA" id="ARBA00004141"/>
    </source>
</evidence>
<evidence type="ECO:0000313" key="10">
    <source>
        <dbReference type="EMBL" id="QIZ12538.1"/>
    </source>
</evidence>
<dbReference type="PROSITE" id="PS00667">
    <property type="entry name" value="COMPLEX1_ND1_1"/>
    <property type="match status" value="1"/>
</dbReference>
<comment type="catalytic activity">
    <reaction evidence="8">
        <text>a ubiquinone + NADH + 5 H(+)(in) = a ubiquinol + NAD(+) + 4 H(+)(out)</text>
        <dbReference type="Rhea" id="RHEA:29091"/>
        <dbReference type="Rhea" id="RHEA-COMP:9565"/>
        <dbReference type="Rhea" id="RHEA-COMP:9566"/>
        <dbReference type="ChEBI" id="CHEBI:15378"/>
        <dbReference type="ChEBI" id="CHEBI:16389"/>
        <dbReference type="ChEBI" id="CHEBI:17976"/>
        <dbReference type="ChEBI" id="CHEBI:57540"/>
        <dbReference type="ChEBI" id="CHEBI:57945"/>
        <dbReference type="EC" id="7.1.1.2"/>
    </reaction>
</comment>
<gene>
    <name evidence="10" type="primary">ND1</name>
</gene>
<dbReference type="AlphaFoldDB" id="A0A6H1PG34"/>
<keyword evidence="4 7" id="KW-0812">Transmembrane</keyword>
<dbReference type="PROSITE" id="PS00668">
    <property type="entry name" value="COMPLEX1_ND1_2"/>
    <property type="match status" value="1"/>
</dbReference>
<evidence type="ECO:0000256" key="5">
    <source>
        <dbReference type="ARBA" id="ARBA00022989"/>
    </source>
</evidence>
<feature type="transmembrane region" description="Helical" evidence="9">
    <location>
        <begin position="283"/>
        <end position="303"/>
    </location>
</feature>
<evidence type="ECO:0000256" key="7">
    <source>
        <dbReference type="RuleBase" id="RU000471"/>
    </source>
</evidence>
<dbReference type="Pfam" id="PF00146">
    <property type="entry name" value="NADHdh"/>
    <property type="match status" value="1"/>
</dbReference>
<sequence>MILSSIWMSLSYIFVLMAVAFFTLLERKSLGYMQMRKGPNKVSYLGLAQPLADAMKLFLKEEIQLENSNKFPFYLGPLLSLALALSLWSLYWTSFQTWSFNLGILFFLSISALSVYGIMISGWSSNSKYSLLGALRAVAQTISYEVSLFLILLSIISTSGSFDLFEITTNQKFLWNIFILTPMFMMWFVVTLAETSRAPFDFTEGESELVSGFNIEYGGGLFALIFLAEYTNIIFMSMISVTLFLSNCFVNPFSELFFWYKVMILMFSYIWVRGSFPRLRYDLLMKLTWLSFLPVSLMILLWSTPFKFVTMFF</sequence>
<dbReference type="GO" id="GO:0008137">
    <property type="term" value="F:NADH dehydrogenase (ubiquinone) activity"/>
    <property type="evidence" value="ECO:0007669"/>
    <property type="project" value="UniProtKB-EC"/>
</dbReference>
<evidence type="ECO:0000256" key="6">
    <source>
        <dbReference type="ARBA" id="ARBA00023136"/>
    </source>
</evidence>
<name>A0A6H1PG34_9MOLL</name>
<keyword evidence="8 10" id="KW-0496">Mitochondrion</keyword>
<dbReference type="InterPro" id="IPR001694">
    <property type="entry name" value="NADH_UbQ_OxRdtase_su1/FPO"/>
</dbReference>
<dbReference type="PANTHER" id="PTHR11432:SF3">
    <property type="entry name" value="NADH-UBIQUINONE OXIDOREDUCTASE CHAIN 1"/>
    <property type="match status" value="1"/>
</dbReference>
<organism evidence="10">
    <name type="scientific">Tonicina zschaui</name>
    <dbReference type="NCBI Taxonomy" id="2719129"/>
    <lineage>
        <taxon>Eukaryota</taxon>
        <taxon>Metazoa</taxon>
        <taxon>Spiralia</taxon>
        <taxon>Lophotrochozoa</taxon>
        <taxon>Mollusca</taxon>
        <taxon>Polyplacophora</taxon>
        <taxon>Neoloricata</taxon>
        <taxon>Chitonida</taxon>
        <taxon>Chitonina</taxon>
        <taxon>Ischnochitonidae</taxon>
        <taxon>Tonicina</taxon>
    </lineage>
</organism>
<dbReference type="InterPro" id="IPR018086">
    <property type="entry name" value="NADH_UbQ_OxRdtase_su1_CS"/>
</dbReference>
<dbReference type="HAMAP" id="MF_01350">
    <property type="entry name" value="NDH1_NuoH"/>
    <property type="match status" value="1"/>
</dbReference>
<reference evidence="10" key="1">
    <citation type="journal article" date="2020" name="BMC Evol. Biol.">
        <title>A mitogenomic phylogeny of chitons (Mollusca: Polyplacophora).</title>
        <authorList>
            <person name="Irisarri I."/>
            <person name="Uribe J.E."/>
            <person name="Eernisse D.J."/>
            <person name="Zardoya R."/>
        </authorList>
    </citation>
    <scope>NUCLEOTIDE SEQUENCE</scope>
</reference>
<keyword evidence="5 9" id="KW-1133">Transmembrane helix</keyword>
<evidence type="ECO:0000256" key="3">
    <source>
        <dbReference type="ARBA" id="ARBA00021009"/>
    </source>
</evidence>
<comment type="subcellular location">
    <subcellularLocation>
        <location evidence="1">Membrane</location>
        <topology evidence="1">Multi-pass membrane protein</topology>
    </subcellularLocation>
    <subcellularLocation>
        <location evidence="7">Mitochondrion inner membrane</location>
        <topology evidence="7">Multi-pass membrane protein</topology>
    </subcellularLocation>
</comment>
<feature type="transmembrane region" description="Helical" evidence="9">
    <location>
        <begin position="257"/>
        <end position="276"/>
    </location>
</feature>
<feature type="transmembrane region" description="Helical" evidence="9">
    <location>
        <begin position="131"/>
        <end position="153"/>
    </location>
</feature>
<evidence type="ECO:0000256" key="2">
    <source>
        <dbReference type="ARBA" id="ARBA00010535"/>
    </source>
</evidence>
<evidence type="ECO:0000256" key="9">
    <source>
        <dbReference type="SAM" id="Phobius"/>
    </source>
</evidence>
<keyword evidence="6 9" id="KW-0472">Membrane</keyword>
<evidence type="ECO:0000256" key="8">
    <source>
        <dbReference type="RuleBase" id="RU000473"/>
    </source>
</evidence>
<keyword evidence="8" id="KW-0830">Ubiquinone</keyword>
<accession>A0A6H1PG34</accession>
<proteinExistence type="inferred from homology"/>
<feature type="transmembrane region" description="Helical" evidence="9">
    <location>
        <begin position="98"/>
        <end position="119"/>
    </location>
</feature>
<dbReference type="GO" id="GO:0005743">
    <property type="term" value="C:mitochondrial inner membrane"/>
    <property type="evidence" value="ECO:0007669"/>
    <property type="project" value="UniProtKB-SubCell"/>
</dbReference>
<protein>
    <recommendedName>
        <fullName evidence="3 8">NADH-ubiquinone oxidoreductase chain 1</fullName>
        <ecNumber evidence="8">7.1.1.2</ecNumber>
    </recommendedName>
</protein>
<geneLocation type="mitochondrion" evidence="10"/>
<evidence type="ECO:0000256" key="4">
    <source>
        <dbReference type="ARBA" id="ARBA00022692"/>
    </source>
</evidence>
<comment type="similarity">
    <text evidence="2 7">Belongs to the complex I subunit 1 family.</text>
</comment>
<feature type="transmembrane region" description="Helical" evidence="9">
    <location>
        <begin position="6"/>
        <end position="25"/>
    </location>
</feature>
<dbReference type="GO" id="GO:0003954">
    <property type="term" value="F:NADH dehydrogenase activity"/>
    <property type="evidence" value="ECO:0007669"/>
    <property type="project" value="TreeGrafter"/>
</dbReference>
<dbReference type="GO" id="GO:0009060">
    <property type="term" value="P:aerobic respiration"/>
    <property type="evidence" value="ECO:0007669"/>
    <property type="project" value="TreeGrafter"/>
</dbReference>
<feature type="transmembrane region" description="Helical" evidence="9">
    <location>
        <begin position="173"/>
        <end position="193"/>
    </location>
</feature>
<feature type="transmembrane region" description="Helical" evidence="9">
    <location>
        <begin position="73"/>
        <end position="92"/>
    </location>
</feature>